<dbReference type="Gene3D" id="3.40.50.1100">
    <property type="match status" value="2"/>
</dbReference>
<evidence type="ECO:0000256" key="4">
    <source>
        <dbReference type="ARBA" id="ARBA00010869"/>
    </source>
</evidence>
<dbReference type="InterPro" id="IPR001926">
    <property type="entry name" value="TrpB-like_PALP"/>
</dbReference>
<evidence type="ECO:0000256" key="5">
    <source>
        <dbReference type="ARBA" id="ARBA00012093"/>
    </source>
</evidence>
<protein>
    <recommendedName>
        <fullName evidence="5">L-serine ammonia-lyase</fullName>
        <ecNumber evidence="5">4.3.1.17</ecNumber>
    </recommendedName>
</protein>
<evidence type="ECO:0000256" key="8">
    <source>
        <dbReference type="ARBA" id="ARBA00022898"/>
    </source>
</evidence>
<dbReference type="GO" id="GO:0003941">
    <property type="term" value="F:L-serine ammonia-lyase activity"/>
    <property type="evidence" value="ECO:0007669"/>
    <property type="project" value="UniProtKB-EC"/>
</dbReference>
<dbReference type="STRING" id="1081102.A0A167MGA5"/>
<dbReference type="Proteomes" id="UP000076874">
    <property type="component" value="Unassembled WGS sequence"/>
</dbReference>
<dbReference type="InterPro" id="IPR036052">
    <property type="entry name" value="TrpB-like_PALP_sf"/>
</dbReference>
<comment type="similarity">
    <text evidence="4">Belongs to the serine/threonine dehydratase family.</text>
</comment>
<evidence type="ECO:0000256" key="9">
    <source>
        <dbReference type="ARBA" id="ARBA00023239"/>
    </source>
</evidence>
<dbReference type="GO" id="GO:0006567">
    <property type="term" value="P:L-threonine catabolic process"/>
    <property type="evidence" value="ECO:0007669"/>
    <property type="project" value="TreeGrafter"/>
</dbReference>
<dbReference type="PANTHER" id="PTHR48078">
    <property type="entry name" value="THREONINE DEHYDRATASE, MITOCHONDRIAL-RELATED"/>
    <property type="match status" value="1"/>
</dbReference>
<comment type="subcellular location">
    <subcellularLocation>
        <location evidence="2">Cytoplasm</location>
    </subcellularLocation>
</comment>
<accession>A0A167MGA5</accession>
<comment type="catalytic activity">
    <reaction evidence="10">
        <text>L-serine = pyruvate + NH4(+)</text>
        <dbReference type="Rhea" id="RHEA:19169"/>
        <dbReference type="ChEBI" id="CHEBI:15361"/>
        <dbReference type="ChEBI" id="CHEBI:28938"/>
        <dbReference type="ChEBI" id="CHEBI:33384"/>
        <dbReference type="EC" id="4.3.1.17"/>
    </reaction>
</comment>
<keyword evidence="13" id="KW-1185">Reference proteome</keyword>
<dbReference type="GO" id="GO:0005737">
    <property type="term" value="C:cytoplasm"/>
    <property type="evidence" value="ECO:0007669"/>
    <property type="project" value="UniProtKB-SubCell"/>
</dbReference>
<feature type="domain" description="Tryptophan synthase beta chain-like PALP" evidence="11">
    <location>
        <begin position="16"/>
        <end position="321"/>
    </location>
</feature>
<evidence type="ECO:0000256" key="2">
    <source>
        <dbReference type="ARBA" id="ARBA00004496"/>
    </source>
</evidence>
<gene>
    <name evidence="12" type="ORF">SPI_08935</name>
</gene>
<dbReference type="InterPro" id="IPR050147">
    <property type="entry name" value="Ser/Thr_Dehydratase"/>
</dbReference>
<evidence type="ECO:0000313" key="13">
    <source>
        <dbReference type="Proteomes" id="UP000076874"/>
    </source>
</evidence>
<name>A0A167MGA5_9HYPO</name>
<organism evidence="12 13">
    <name type="scientific">Niveomyces insectorum RCEF 264</name>
    <dbReference type="NCBI Taxonomy" id="1081102"/>
    <lineage>
        <taxon>Eukaryota</taxon>
        <taxon>Fungi</taxon>
        <taxon>Dikarya</taxon>
        <taxon>Ascomycota</taxon>
        <taxon>Pezizomycotina</taxon>
        <taxon>Sordariomycetes</taxon>
        <taxon>Hypocreomycetidae</taxon>
        <taxon>Hypocreales</taxon>
        <taxon>Cordycipitaceae</taxon>
        <taxon>Niveomyces</taxon>
    </lineage>
</organism>
<evidence type="ECO:0000313" key="12">
    <source>
        <dbReference type="EMBL" id="OAA54316.1"/>
    </source>
</evidence>
<comment type="cofactor">
    <cofactor evidence="1">
        <name>pyridoxal 5'-phosphate</name>
        <dbReference type="ChEBI" id="CHEBI:597326"/>
    </cofactor>
</comment>
<dbReference type="GO" id="GO:0009097">
    <property type="term" value="P:isoleucine biosynthetic process"/>
    <property type="evidence" value="ECO:0007669"/>
    <property type="project" value="TreeGrafter"/>
</dbReference>
<dbReference type="OrthoDB" id="7773036at2759"/>
<dbReference type="SUPFAM" id="SSF53686">
    <property type="entry name" value="Tryptophan synthase beta subunit-like PLP-dependent enzymes"/>
    <property type="match status" value="1"/>
</dbReference>
<dbReference type="AlphaFoldDB" id="A0A167MGA5"/>
<dbReference type="FunFam" id="3.40.50.1100:FF:000040">
    <property type="entry name" value="L-serine dehydratase, putative"/>
    <property type="match status" value="1"/>
</dbReference>
<evidence type="ECO:0000256" key="10">
    <source>
        <dbReference type="ARBA" id="ARBA00049406"/>
    </source>
</evidence>
<dbReference type="GO" id="GO:0030170">
    <property type="term" value="F:pyridoxal phosphate binding"/>
    <property type="evidence" value="ECO:0007669"/>
    <property type="project" value="InterPro"/>
</dbReference>
<evidence type="ECO:0000256" key="6">
    <source>
        <dbReference type="ARBA" id="ARBA00022432"/>
    </source>
</evidence>
<dbReference type="EC" id="4.3.1.17" evidence="5"/>
<evidence type="ECO:0000256" key="3">
    <source>
        <dbReference type="ARBA" id="ARBA00004742"/>
    </source>
</evidence>
<dbReference type="GO" id="GO:0004794">
    <property type="term" value="F:threonine deaminase activity"/>
    <property type="evidence" value="ECO:0007669"/>
    <property type="project" value="TreeGrafter"/>
</dbReference>
<keyword evidence="7" id="KW-0963">Cytoplasm</keyword>
<sequence length="385" mass="39772">MGSLPPDTQERSKPWIETPCLYSAALSKTAGCNIYLKLDILQPSGSFKSRGIGNLMLRALAKARSAGLTNADVRFFCSSGGNAGLACATAARDLGAPPATIVVPTTTSPYMVAKLHAVGADVRQVGENWAAADQHLRDHVMIAGSGDGTTPSTPTQVYVPPFDHPDLWAGAATIVDEVHAQLAPAGVHPDAFVCSVGGGGLFCGLMEGSERLWGSTAAAPAGTPPPKILAVETRGAESLAASVAAGHLVTLPGITSVATSLGATRVAPQALAWCQEHPKRAVPLVVDDAEAVDAIVRFLDDTRLLAEPACGAALAPVYTAARNADGTSAAAKQQQQQQPSNLLRQHLGVGLNDREWAAHNVVIVVCGGSNINLDMLAGYRARFGV</sequence>
<dbReference type="PANTHER" id="PTHR48078:SF2">
    <property type="entry name" value="CATABOLIC L-SERINE_THREONINE DEHYDRATASE"/>
    <property type="match status" value="1"/>
</dbReference>
<dbReference type="EMBL" id="AZHD01000024">
    <property type="protein sequence ID" value="OAA54316.1"/>
    <property type="molecule type" value="Genomic_DNA"/>
</dbReference>
<dbReference type="GO" id="GO:0006565">
    <property type="term" value="P:L-serine catabolic process"/>
    <property type="evidence" value="ECO:0007669"/>
    <property type="project" value="TreeGrafter"/>
</dbReference>
<evidence type="ECO:0000259" key="11">
    <source>
        <dbReference type="Pfam" id="PF00291"/>
    </source>
</evidence>
<dbReference type="GO" id="GO:0006094">
    <property type="term" value="P:gluconeogenesis"/>
    <property type="evidence" value="ECO:0007669"/>
    <property type="project" value="UniProtKB-KW"/>
</dbReference>
<comment type="pathway">
    <text evidence="3">Carbohydrate biosynthesis; gluconeogenesis.</text>
</comment>
<dbReference type="Pfam" id="PF00291">
    <property type="entry name" value="PALP"/>
    <property type="match status" value="1"/>
</dbReference>
<comment type="caution">
    <text evidence="12">The sequence shown here is derived from an EMBL/GenBank/DDBJ whole genome shotgun (WGS) entry which is preliminary data.</text>
</comment>
<reference evidence="12 13" key="1">
    <citation type="journal article" date="2016" name="Genome Biol. Evol.">
        <title>Divergent and convergent evolution of fungal pathogenicity.</title>
        <authorList>
            <person name="Shang Y."/>
            <person name="Xiao G."/>
            <person name="Zheng P."/>
            <person name="Cen K."/>
            <person name="Zhan S."/>
            <person name="Wang C."/>
        </authorList>
    </citation>
    <scope>NUCLEOTIDE SEQUENCE [LARGE SCALE GENOMIC DNA]</scope>
    <source>
        <strain evidence="12 13">RCEF 264</strain>
    </source>
</reference>
<evidence type="ECO:0000256" key="7">
    <source>
        <dbReference type="ARBA" id="ARBA00022490"/>
    </source>
</evidence>
<dbReference type="InterPro" id="IPR000634">
    <property type="entry name" value="Ser/Thr_deHydtase_PyrdxlP-BS"/>
</dbReference>
<evidence type="ECO:0000256" key="1">
    <source>
        <dbReference type="ARBA" id="ARBA00001933"/>
    </source>
</evidence>
<dbReference type="PROSITE" id="PS00165">
    <property type="entry name" value="DEHYDRATASE_SER_THR"/>
    <property type="match status" value="1"/>
</dbReference>
<proteinExistence type="inferred from homology"/>
<keyword evidence="8" id="KW-0663">Pyridoxal phosphate</keyword>
<keyword evidence="9" id="KW-0456">Lyase</keyword>
<keyword evidence="6" id="KW-0312">Gluconeogenesis</keyword>